<evidence type="ECO:0008006" key="3">
    <source>
        <dbReference type="Google" id="ProtNLM"/>
    </source>
</evidence>
<reference evidence="1 2" key="1">
    <citation type="submission" date="2023-03" db="EMBL/GenBank/DDBJ databases">
        <title>Novosphingobium cyanobacteriorum sp. nov., isolated from a eutrophic reservoir during the Microcystis bloom period.</title>
        <authorList>
            <person name="Kang M."/>
            <person name="Le V."/>
            <person name="Ko S.-R."/>
            <person name="Lee S.-A."/>
            <person name="Ahn C.-Y."/>
        </authorList>
    </citation>
    <scope>NUCLEOTIDE SEQUENCE [LARGE SCALE GENOMIC DNA]</scope>
    <source>
        <strain evidence="1 2">HBC54</strain>
    </source>
</reference>
<dbReference type="EMBL" id="JAROCY010000030">
    <property type="protein sequence ID" value="MDF8335539.1"/>
    <property type="molecule type" value="Genomic_DNA"/>
</dbReference>
<gene>
    <name evidence="1" type="ORF">POM99_20220</name>
</gene>
<organism evidence="1 2">
    <name type="scientific">Novosphingobium cyanobacteriorum</name>
    <dbReference type="NCBI Taxonomy" id="3024215"/>
    <lineage>
        <taxon>Bacteria</taxon>
        <taxon>Pseudomonadati</taxon>
        <taxon>Pseudomonadota</taxon>
        <taxon>Alphaproteobacteria</taxon>
        <taxon>Sphingomonadales</taxon>
        <taxon>Sphingomonadaceae</taxon>
        <taxon>Novosphingobium</taxon>
    </lineage>
</organism>
<evidence type="ECO:0000313" key="2">
    <source>
        <dbReference type="Proteomes" id="UP001222770"/>
    </source>
</evidence>
<protein>
    <recommendedName>
        <fullName evidence="3">Transposase</fullName>
    </recommendedName>
</protein>
<accession>A0ABT6CPY4</accession>
<evidence type="ECO:0000313" key="1">
    <source>
        <dbReference type="EMBL" id="MDF8335539.1"/>
    </source>
</evidence>
<proteinExistence type="predicted"/>
<dbReference type="Proteomes" id="UP001222770">
    <property type="component" value="Unassembled WGS sequence"/>
</dbReference>
<dbReference type="RefSeq" id="WP_277280502.1">
    <property type="nucleotide sequence ID" value="NZ_JAROCY010000030.1"/>
</dbReference>
<name>A0ABT6CPY4_9SPHN</name>
<keyword evidence="2" id="KW-1185">Reference proteome</keyword>
<comment type="caution">
    <text evidence="1">The sequence shown here is derived from an EMBL/GenBank/DDBJ whole genome shotgun (WGS) entry which is preliminary data.</text>
</comment>
<sequence>MKSAIFPDFRGTVDVRGARYTQSFLNVISEQFDLLGKFGPRCLQQQDIVVAWSPLPSSCVLFPDR</sequence>